<dbReference type="GO" id="GO:0015074">
    <property type="term" value="P:DNA integration"/>
    <property type="evidence" value="ECO:0007669"/>
    <property type="project" value="InterPro"/>
</dbReference>
<proteinExistence type="predicted"/>
<dbReference type="RefSeq" id="XP_031555524.1">
    <property type="nucleotide sequence ID" value="XM_031699664.1"/>
</dbReference>
<dbReference type="InterPro" id="IPR012337">
    <property type="entry name" value="RNaseH-like_sf"/>
</dbReference>
<dbReference type="OrthoDB" id="5978671at2759"/>
<dbReference type="Proteomes" id="UP000515163">
    <property type="component" value="Unplaced"/>
</dbReference>
<reference evidence="3" key="1">
    <citation type="submission" date="2025-08" db="UniProtKB">
        <authorList>
            <consortium name="RefSeq"/>
        </authorList>
    </citation>
    <scope>IDENTIFICATION</scope>
    <source>
        <tissue evidence="3">Tentacle</tissue>
    </source>
</reference>
<organism evidence="2 3">
    <name type="scientific">Actinia tenebrosa</name>
    <name type="common">Australian red waratah sea anemone</name>
    <dbReference type="NCBI Taxonomy" id="6105"/>
    <lineage>
        <taxon>Eukaryota</taxon>
        <taxon>Metazoa</taxon>
        <taxon>Cnidaria</taxon>
        <taxon>Anthozoa</taxon>
        <taxon>Hexacorallia</taxon>
        <taxon>Actiniaria</taxon>
        <taxon>Actiniidae</taxon>
        <taxon>Actinia</taxon>
    </lineage>
</organism>
<dbReference type="PROSITE" id="PS50994">
    <property type="entry name" value="INTEGRASE"/>
    <property type="match status" value="1"/>
</dbReference>
<sequence length="147" mass="16815">MSAQIKDKIANCSICQAYATAQPKEPMIATKPPDLPWMQVASDIFYLEGHNYILTVDYYPKYIEVTKLTDMTTSQKIEALKAHFSALVIPEKLNNRQWNTILKFTVQFAKEYGFEHVTSSPRYPRSSGEAEAAGKTVKRMWTKCKDK</sequence>
<evidence type="ECO:0000313" key="2">
    <source>
        <dbReference type="Proteomes" id="UP000515163"/>
    </source>
</evidence>
<name>A0A6P8HGI7_ACTTE</name>
<dbReference type="GO" id="GO:0003676">
    <property type="term" value="F:nucleic acid binding"/>
    <property type="evidence" value="ECO:0007669"/>
    <property type="project" value="InterPro"/>
</dbReference>
<dbReference type="SUPFAM" id="SSF53098">
    <property type="entry name" value="Ribonuclease H-like"/>
    <property type="match status" value="1"/>
</dbReference>
<dbReference type="InterPro" id="IPR001584">
    <property type="entry name" value="Integrase_cat-core"/>
</dbReference>
<dbReference type="InterPro" id="IPR036397">
    <property type="entry name" value="RNaseH_sf"/>
</dbReference>
<evidence type="ECO:0000259" key="1">
    <source>
        <dbReference type="PROSITE" id="PS50994"/>
    </source>
</evidence>
<dbReference type="PANTHER" id="PTHR37984">
    <property type="entry name" value="PROTEIN CBG26694"/>
    <property type="match status" value="1"/>
</dbReference>
<dbReference type="InParanoid" id="A0A6P8HGI7"/>
<dbReference type="AlphaFoldDB" id="A0A6P8HGI7"/>
<dbReference type="KEGG" id="aten:116292364"/>
<accession>A0A6P8HGI7</accession>
<keyword evidence="2" id="KW-1185">Reference proteome</keyword>
<evidence type="ECO:0000313" key="3">
    <source>
        <dbReference type="RefSeq" id="XP_031555524.1"/>
    </source>
</evidence>
<dbReference type="PANTHER" id="PTHR37984:SF7">
    <property type="entry name" value="INTEGRASE CATALYTIC DOMAIN-CONTAINING PROTEIN"/>
    <property type="match status" value="1"/>
</dbReference>
<feature type="domain" description="Integrase catalytic" evidence="1">
    <location>
        <begin position="32"/>
        <end position="147"/>
    </location>
</feature>
<dbReference type="InterPro" id="IPR050951">
    <property type="entry name" value="Retrovirus_Pol_polyprotein"/>
</dbReference>
<protein>
    <submittedName>
        <fullName evidence="3">Uncharacterized protein LOC116292364</fullName>
    </submittedName>
</protein>
<gene>
    <name evidence="3" type="primary">LOC116292364</name>
</gene>
<dbReference type="GeneID" id="116292364"/>
<dbReference type="Gene3D" id="3.30.420.10">
    <property type="entry name" value="Ribonuclease H-like superfamily/Ribonuclease H"/>
    <property type="match status" value="1"/>
</dbReference>